<evidence type="ECO:0000256" key="1">
    <source>
        <dbReference type="ARBA" id="ARBA00022857"/>
    </source>
</evidence>
<reference evidence="4 5" key="1">
    <citation type="journal article" date="2019" name="Sci. Rep.">
        <title>A multi-omics analysis of the grapevine pathogen Lasiodiplodia theobromae reveals that temperature affects the expression of virulence- and pathogenicity-related genes.</title>
        <authorList>
            <person name="Felix C."/>
            <person name="Meneses R."/>
            <person name="Goncalves M.F.M."/>
            <person name="Tilleman L."/>
            <person name="Duarte A.S."/>
            <person name="Jorrin-Novo J.V."/>
            <person name="Van de Peer Y."/>
            <person name="Deforce D."/>
            <person name="Van Nieuwerburgh F."/>
            <person name="Esteves A.C."/>
            <person name="Alves A."/>
        </authorList>
    </citation>
    <scope>NUCLEOTIDE SEQUENCE [LARGE SCALE GENOMIC DNA]</scope>
    <source>
        <strain evidence="4 5">LA-SOL3</strain>
    </source>
</reference>
<keyword evidence="1" id="KW-0521">NADP</keyword>
<feature type="domain" description="NmrA-like" evidence="3">
    <location>
        <begin position="22"/>
        <end position="194"/>
    </location>
</feature>
<dbReference type="InterPro" id="IPR045312">
    <property type="entry name" value="PCBER-like"/>
</dbReference>
<dbReference type="SUPFAM" id="SSF51735">
    <property type="entry name" value="NAD(P)-binding Rossmann-fold domains"/>
    <property type="match status" value="1"/>
</dbReference>
<dbReference type="Gene3D" id="3.90.25.10">
    <property type="entry name" value="UDP-galactose 4-epimerase, domain 1"/>
    <property type="match status" value="1"/>
</dbReference>
<dbReference type="CDD" id="cd05259">
    <property type="entry name" value="PCBER_SDR_a"/>
    <property type="match status" value="1"/>
</dbReference>
<comment type="caution">
    <text evidence="4">The sequence shown here is derived from an EMBL/GenBank/DDBJ whole genome shotgun (WGS) entry which is preliminary data.</text>
</comment>
<keyword evidence="5" id="KW-1185">Reference proteome</keyword>
<evidence type="ECO:0000313" key="4">
    <source>
        <dbReference type="EMBL" id="KAB2579003.1"/>
    </source>
</evidence>
<accession>A0A5N5DMF1</accession>
<organism evidence="4 5">
    <name type="scientific">Lasiodiplodia theobromae</name>
    <dbReference type="NCBI Taxonomy" id="45133"/>
    <lineage>
        <taxon>Eukaryota</taxon>
        <taxon>Fungi</taxon>
        <taxon>Dikarya</taxon>
        <taxon>Ascomycota</taxon>
        <taxon>Pezizomycotina</taxon>
        <taxon>Dothideomycetes</taxon>
        <taxon>Dothideomycetes incertae sedis</taxon>
        <taxon>Botryosphaeriales</taxon>
        <taxon>Botryosphaeriaceae</taxon>
        <taxon>Lasiodiplodia</taxon>
    </lineage>
</organism>
<gene>
    <name evidence="4" type="primary">IRL_0</name>
    <name evidence="4" type="ORF">DBV05_g2488</name>
</gene>
<dbReference type="PANTHER" id="PTHR47706">
    <property type="entry name" value="NMRA-LIKE FAMILY PROTEIN"/>
    <property type="match status" value="1"/>
</dbReference>
<sequence>MSYSTPHSIPEVNVIRVDFSFDSLKAAFTGKDAVISLLGHHAFDAQKTVIEAAIAAGVKRFIPSEFGVDTSNSEVVSQVPFVVGKKQVVDYLRSREDAISWTAVLTGIFFDWGLWQGWLGFDLGKKKVKLWDGGETPFATTEIDVIGKTLVALLSRGDAYQQSANTYVHVAGHVTTQLEIWKTLEEVTGEKFEVYTEVDATSHGKRVKQEIADGEWANALDLLKVVTFDKNQKLGIFPKYWNDLLGLPKPDMEQTIREVIEGKRKFIVSESY</sequence>
<dbReference type="InterPro" id="IPR008030">
    <property type="entry name" value="NmrA-like"/>
</dbReference>
<dbReference type="Proteomes" id="UP000325902">
    <property type="component" value="Unassembled WGS sequence"/>
</dbReference>
<dbReference type="GO" id="GO:0016491">
    <property type="term" value="F:oxidoreductase activity"/>
    <property type="evidence" value="ECO:0007669"/>
    <property type="project" value="UniProtKB-KW"/>
</dbReference>
<dbReference type="EMBL" id="VCHE01000009">
    <property type="protein sequence ID" value="KAB2579003.1"/>
    <property type="molecule type" value="Genomic_DNA"/>
</dbReference>
<dbReference type="Pfam" id="PF05368">
    <property type="entry name" value="NmrA"/>
    <property type="match status" value="1"/>
</dbReference>
<dbReference type="OrthoDB" id="9984533at2759"/>
<dbReference type="InterPro" id="IPR051609">
    <property type="entry name" value="NmrA/Isoflavone_reductase-like"/>
</dbReference>
<evidence type="ECO:0000256" key="2">
    <source>
        <dbReference type="ARBA" id="ARBA00023002"/>
    </source>
</evidence>
<proteinExistence type="predicted"/>
<keyword evidence="2" id="KW-0560">Oxidoreductase</keyword>
<dbReference type="PANTHER" id="PTHR47706:SF9">
    <property type="entry name" value="NMRA-LIKE DOMAIN-CONTAINING PROTEIN-RELATED"/>
    <property type="match status" value="1"/>
</dbReference>
<protein>
    <submittedName>
        <fullName evidence="4">Isoflavone reductase-like protein IRL</fullName>
    </submittedName>
</protein>
<evidence type="ECO:0000259" key="3">
    <source>
        <dbReference type="Pfam" id="PF05368"/>
    </source>
</evidence>
<dbReference type="InterPro" id="IPR036291">
    <property type="entry name" value="NAD(P)-bd_dom_sf"/>
</dbReference>
<dbReference type="AlphaFoldDB" id="A0A5N5DMF1"/>
<name>A0A5N5DMF1_9PEZI</name>
<dbReference type="Gene3D" id="3.40.50.720">
    <property type="entry name" value="NAD(P)-binding Rossmann-like Domain"/>
    <property type="match status" value="1"/>
</dbReference>
<evidence type="ECO:0000313" key="5">
    <source>
        <dbReference type="Proteomes" id="UP000325902"/>
    </source>
</evidence>